<protein>
    <submittedName>
        <fullName evidence="1">2'-5' RNA ligase family protein</fullName>
    </submittedName>
</protein>
<dbReference type="EMBL" id="JBHTHU010000005">
    <property type="protein sequence ID" value="MFD0749923.1"/>
    <property type="molecule type" value="Genomic_DNA"/>
</dbReference>
<dbReference type="RefSeq" id="WP_377098712.1">
    <property type="nucleotide sequence ID" value="NZ_JBHTHU010000005.1"/>
</dbReference>
<gene>
    <name evidence="1" type="ORF">ACFQZS_07205</name>
</gene>
<sequence length="185" mass="21877">MESYKDFLMIISPPDEVIKQISKYKRASANKIGPFKGMHSIAHISITYQQRCKPFMADPFMARLENKLQTMQPAEIYIKNFKFFTHGTVGFTIYAEVNVMPPNHNWFKLLRKQMGITITIVPHITVLKNIPPSAFKKLWPYFENSQYEATFKANSLTILWRETFAEQHEWRPYKELFFGNRLMPF</sequence>
<reference evidence="2" key="1">
    <citation type="journal article" date="2019" name="Int. J. Syst. Evol. Microbiol.">
        <title>The Global Catalogue of Microorganisms (GCM) 10K type strain sequencing project: providing services to taxonomists for standard genome sequencing and annotation.</title>
        <authorList>
            <consortium name="The Broad Institute Genomics Platform"/>
            <consortium name="The Broad Institute Genome Sequencing Center for Infectious Disease"/>
            <person name="Wu L."/>
            <person name="Ma J."/>
        </authorList>
    </citation>
    <scope>NUCLEOTIDE SEQUENCE [LARGE SCALE GENOMIC DNA]</scope>
    <source>
        <strain evidence="2">CCUG 63418</strain>
    </source>
</reference>
<dbReference type="Gene3D" id="3.90.1140.10">
    <property type="entry name" value="Cyclic phosphodiesterase"/>
    <property type="match status" value="1"/>
</dbReference>
<dbReference type="Proteomes" id="UP001596958">
    <property type="component" value="Unassembled WGS sequence"/>
</dbReference>
<accession>A0ABW2YVX2</accession>
<dbReference type="Pfam" id="PF13563">
    <property type="entry name" value="2_5_RNA_ligase2"/>
    <property type="match status" value="1"/>
</dbReference>
<keyword evidence="2" id="KW-1185">Reference proteome</keyword>
<comment type="caution">
    <text evidence="1">The sequence shown here is derived from an EMBL/GenBank/DDBJ whole genome shotgun (WGS) entry which is preliminary data.</text>
</comment>
<evidence type="ECO:0000313" key="2">
    <source>
        <dbReference type="Proteomes" id="UP001596958"/>
    </source>
</evidence>
<keyword evidence="1" id="KW-0436">Ligase</keyword>
<name>A0ABW2YVX2_9SPHI</name>
<organism evidence="1 2">
    <name type="scientific">Mucilaginibacter calamicampi</name>
    <dbReference type="NCBI Taxonomy" id="1302352"/>
    <lineage>
        <taxon>Bacteria</taxon>
        <taxon>Pseudomonadati</taxon>
        <taxon>Bacteroidota</taxon>
        <taxon>Sphingobacteriia</taxon>
        <taxon>Sphingobacteriales</taxon>
        <taxon>Sphingobacteriaceae</taxon>
        <taxon>Mucilaginibacter</taxon>
    </lineage>
</organism>
<dbReference type="GO" id="GO:0016874">
    <property type="term" value="F:ligase activity"/>
    <property type="evidence" value="ECO:0007669"/>
    <property type="project" value="UniProtKB-KW"/>
</dbReference>
<dbReference type="SUPFAM" id="SSF55144">
    <property type="entry name" value="LigT-like"/>
    <property type="match status" value="1"/>
</dbReference>
<evidence type="ECO:0000313" key="1">
    <source>
        <dbReference type="EMBL" id="MFD0749923.1"/>
    </source>
</evidence>
<proteinExistence type="predicted"/>
<dbReference type="InterPro" id="IPR009097">
    <property type="entry name" value="Cyclic_Pdiesterase"/>
</dbReference>